<evidence type="ECO:0000313" key="3">
    <source>
        <dbReference type="Proteomes" id="UP001194468"/>
    </source>
</evidence>
<reference evidence="2" key="1">
    <citation type="submission" date="2019-10" db="EMBL/GenBank/DDBJ databases">
        <authorList>
            <consortium name="DOE Joint Genome Institute"/>
            <person name="Kuo A."/>
            <person name="Miyauchi S."/>
            <person name="Kiss E."/>
            <person name="Drula E."/>
            <person name="Kohler A."/>
            <person name="Sanchez-Garcia M."/>
            <person name="Andreopoulos B."/>
            <person name="Barry K.W."/>
            <person name="Bonito G."/>
            <person name="Buee M."/>
            <person name="Carver A."/>
            <person name="Chen C."/>
            <person name="Cichocki N."/>
            <person name="Clum A."/>
            <person name="Culley D."/>
            <person name="Crous P.W."/>
            <person name="Fauchery L."/>
            <person name="Girlanda M."/>
            <person name="Hayes R."/>
            <person name="Keri Z."/>
            <person name="LaButti K."/>
            <person name="Lipzen A."/>
            <person name="Lombard V."/>
            <person name="Magnuson J."/>
            <person name="Maillard F."/>
            <person name="Morin E."/>
            <person name="Murat C."/>
            <person name="Nolan M."/>
            <person name="Ohm R."/>
            <person name="Pangilinan J."/>
            <person name="Pereira M."/>
            <person name="Perotto S."/>
            <person name="Peter M."/>
            <person name="Riley R."/>
            <person name="Sitrit Y."/>
            <person name="Stielow B."/>
            <person name="Szollosi G."/>
            <person name="Zifcakova L."/>
            <person name="Stursova M."/>
            <person name="Spatafora J.W."/>
            <person name="Tedersoo L."/>
            <person name="Vaario L.-M."/>
            <person name="Yamada A."/>
            <person name="Yan M."/>
            <person name="Wang P."/>
            <person name="Xu J."/>
            <person name="Bruns T."/>
            <person name="Baldrian P."/>
            <person name="Vilgalys R."/>
            <person name="Henrissat B."/>
            <person name="Grigoriev I.V."/>
            <person name="Hibbett D."/>
            <person name="Nagy L.G."/>
            <person name="Martin F.M."/>
        </authorList>
    </citation>
    <scope>NUCLEOTIDE SEQUENCE</scope>
    <source>
        <strain evidence="2">BED1</strain>
    </source>
</reference>
<sequence length="167" mass="17413">MRCLELAESVSQMTDLIAFANETQLGPMDALSTLAKKLRETAQSSTVNGAYMGPVPGIFQNYSGPPTSALYPGMPPLALPIHSMPSGGSPQNIPPPSSADIPPKQSKLPNSGPAPPAPNQPPAPSQAGLTSSMTAATLKRKPNDTNSPTMGIAEPQTKKTRKQKRNG</sequence>
<feature type="region of interest" description="Disordered" evidence="1">
    <location>
        <begin position="75"/>
        <end position="167"/>
    </location>
</feature>
<evidence type="ECO:0000313" key="2">
    <source>
        <dbReference type="EMBL" id="KAF8450985.1"/>
    </source>
</evidence>
<reference evidence="2" key="2">
    <citation type="journal article" date="2020" name="Nat. Commun.">
        <title>Large-scale genome sequencing of mycorrhizal fungi provides insights into the early evolution of symbiotic traits.</title>
        <authorList>
            <person name="Miyauchi S."/>
            <person name="Kiss E."/>
            <person name="Kuo A."/>
            <person name="Drula E."/>
            <person name="Kohler A."/>
            <person name="Sanchez-Garcia M."/>
            <person name="Morin E."/>
            <person name="Andreopoulos B."/>
            <person name="Barry K.W."/>
            <person name="Bonito G."/>
            <person name="Buee M."/>
            <person name="Carver A."/>
            <person name="Chen C."/>
            <person name="Cichocki N."/>
            <person name="Clum A."/>
            <person name="Culley D."/>
            <person name="Crous P.W."/>
            <person name="Fauchery L."/>
            <person name="Girlanda M."/>
            <person name="Hayes R.D."/>
            <person name="Keri Z."/>
            <person name="LaButti K."/>
            <person name="Lipzen A."/>
            <person name="Lombard V."/>
            <person name="Magnuson J."/>
            <person name="Maillard F."/>
            <person name="Murat C."/>
            <person name="Nolan M."/>
            <person name="Ohm R.A."/>
            <person name="Pangilinan J."/>
            <person name="Pereira M.F."/>
            <person name="Perotto S."/>
            <person name="Peter M."/>
            <person name="Pfister S."/>
            <person name="Riley R."/>
            <person name="Sitrit Y."/>
            <person name="Stielow J.B."/>
            <person name="Szollosi G."/>
            <person name="Zifcakova L."/>
            <person name="Stursova M."/>
            <person name="Spatafora J.W."/>
            <person name="Tedersoo L."/>
            <person name="Vaario L.M."/>
            <person name="Yamada A."/>
            <person name="Yan M."/>
            <person name="Wang P."/>
            <person name="Xu J."/>
            <person name="Bruns T."/>
            <person name="Baldrian P."/>
            <person name="Vilgalys R."/>
            <person name="Dunand C."/>
            <person name="Henrissat B."/>
            <person name="Grigoriev I.V."/>
            <person name="Hibbett D."/>
            <person name="Nagy L.G."/>
            <person name="Martin F.M."/>
        </authorList>
    </citation>
    <scope>NUCLEOTIDE SEQUENCE</scope>
    <source>
        <strain evidence="2">BED1</strain>
    </source>
</reference>
<dbReference type="AlphaFoldDB" id="A0AAD4C7C8"/>
<dbReference type="EMBL" id="WHUW01000002">
    <property type="protein sequence ID" value="KAF8450985.1"/>
    <property type="molecule type" value="Genomic_DNA"/>
</dbReference>
<dbReference type="Proteomes" id="UP001194468">
    <property type="component" value="Unassembled WGS sequence"/>
</dbReference>
<proteinExistence type="predicted"/>
<dbReference type="Pfam" id="PF01803">
    <property type="entry name" value="LIM_bind"/>
    <property type="match status" value="1"/>
</dbReference>
<organism evidence="2 3">
    <name type="scientific">Boletus edulis BED1</name>
    <dbReference type="NCBI Taxonomy" id="1328754"/>
    <lineage>
        <taxon>Eukaryota</taxon>
        <taxon>Fungi</taxon>
        <taxon>Dikarya</taxon>
        <taxon>Basidiomycota</taxon>
        <taxon>Agaricomycotina</taxon>
        <taxon>Agaricomycetes</taxon>
        <taxon>Agaricomycetidae</taxon>
        <taxon>Boletales</taxon>
        <taxon>Boletineae</taxon>
        <taxon>Boletaceae</taxon>
        <taxon>Boletoideae</taxon>
        <taxon>Boletus</taxon>
    </lineage>
</organism>
<keyword evidence="3" id="KW-1185">Reference proteome</keyword>
<feature type="compositionally biased region" description="Pro residues" evidence="1">
    <location>
        <begin position="112"/>
        <end position="124"/>
    </location>
</feature>
<dbReference type="InterPro" id="IPR029005">
    <property type="entry name" value="LIM-bd/SEUSS"/>
</dbReference>
<evidence type="ECO:0000256" key="1">
    <source>
        <dbReference type="SAM" id="MobiDB-lite"/>
    </source>
</evidence>
<name>A0AAD4C7C8_BOLED</name>
<gene>
    <name evidence="2" type="ORF">L210DRAFT_3521907</name>
</gene>
<accession>A0AAD4C7C8</accession>
<feature type="compositionally biased region" description="Basic residues" evidence="1">
    <location>
        <begin position="158"/>
        <end position="167"/>
    </location>
</feature>
<comment type="caution">
    <text evidence="2">The sequence shown here is derived from an EMBL/GenBank/DDBJ whole genome shotgun (WGS) entry which is preliminary data.</text>
</comment>
<protein>
    <submittedName>
        <fullName evidence="2">Uncharacterized protein</fullName>
    </submittedName>
</protein>